<dbReference type="Proteomes" id="UP000597444">
    <property type="component" value="Unassembled WGS sequence"/>
</dbReference>
<dbReference type="Pfam" id="PF03713">
    <property type="entry name" value="DUF305"/>
    <property type="match status" value="1"/>
</dbReference>
<accession>A0A8J3N769</accession>
<feature type="region of interest" description="Disordered" evidence="1">
    <location>
        <begin position="29"/>
        <end position="62"/>
    </location>
</feature>
<keyword evidence="5" id="KW-1185">Reference proteome</keyword>
<dbReference type="EMBL" id="BNJK01000004">
    <property type="protein sequence ID" value="GHP01138.1"/>
    <property type="molecule type" value="Genomic_DNA"/>
</dbReference>
<feature type="domain" description="DUF305" evidence="3">
    <location>
        <begin position="72"/>
        <end position="212"/>
    </location>
</feature>
<sequence length="219" mass="24470">MQINKRFFGLLVGSVLLLALLAACGSETSGTGAATQPTSHSGMDMGTSEATATTTSDPMTDSLKPLQGKEFEIKFMQDMIVHHQSAIAMAQLVPDHTKRPELLTLSKNITTAQTKEITEMTNWLSEWYQEKPVSDSMSVPGMMDMMGDMEKLKNAKDAEFDKLFIDMMIKHHQQAVSMAQLIPDKTQRPELVQLGKNIVQTQSAEIKEMQGWQKEWFKS</sequence>
<feature type="compositionally biased region" description="Polar residues" evidence="1">
    <location>
        <begin position="48"/>
        <end position="59"/>
    </location>
</feature>
<evidence type="ECO:0000313" key="4">
    <source>
        <dbReference type="EMBL" id="GHP01138.1"/>
    </source>
</evidence>
<proteinExistence type="predicted"/>
<organism evidence="4 5">
    <name type="scientific">Reticulibacter mediterranei</name>
    <dbReference type="NCBI Taxonomy" id="2778369"/>
    <lineage>
        <taxon>Bacteria</taxon>
        <taxon>Bacillati</taxon>
        <taxon>Chloroflexota</taxon>
        <taxon>Ktedonobacteria</taxon>
        <taxon>Ktedonobacterales</taxon>
        <taxon>Reticulibacteraceae</taxon>
        <taxon>Reticulibacter</taxon>
    </lineage>
</organism>
<comment type="caution">
    <text evidence="4">The sequence shown here is derived from an EMBL/GenBank/DDBJ whole genome shotgun (WGS) entry which is preliminary data.</text>
</comment>
<dbReference type="InterPro" id="IPR005183">
    <property type="entry name" value="DUF305_CopM-like"/>
</dbReference>
<feature type="chain" id="PRO_5035249208" description="DUF305 domain-containing protein" evidence="2">
    <location>
        <begin position="26"/>
        <end position="219"/>
    </location>
</feature>
<feature type="compositionally biased region" description="Polar residues" evidence="1">
    <location>
        <begin position="29"/>
        <end position="41"/>
    </location>
</feature>
<evidence type="ECO:0000259" key="3">
    <source>
        <dbReference type="Pfam" id="PF03713"/>
    </source>
</evidence>
<dbReference type="AlphaFoldDB" id="A0A8J3N769"/>
<reference evidence="4" key="1">
    <citation type="submission" date="2020-10" db="EMBL/GenBank/DDBJ databases">
        <title>Taxonomic study of unclassified bacteria belonging to the class Ktedonobacteria.</title>
        <authorList>
            <person name="Yabe S."/>
            <person name="Wang C.M."/>
            <person name="Zheng Y."/>
            <person name="Sakai Y."/>
            <person name="Cavaletti L."/>
            <person name="Monciardini P."/>
            <person name="Donadio S."/>
        </authorList>
    </citation>
    <scope>NUCLEOTIDE SEQUENCE</scope>
    <source>
        <strain evidence="4">ID150040</strain>
    </source>
</reference>
<name>A0A8J3N769_9CHLR</name>
<gene>
    <name evidence="4" type="ORF">KSF_111850</name>
</gene>
<feature type="signal peptide" evidence="2">
    <location>
        <begin position="1"/>
        <end position="25"/>
    </location>
</feature>
<evidence type="ECO:0000256" key="2">
    <source>
        <dbReference type="SAM" id="SignalP"/>
    </source>
</evidence>
<evidence type="ECO:0000313" key="5">
    <source>
        <dbReference type="Proteomes" id="UP000597444"/>
    </source>
</evidence>
<dbReference type="RefSeq" id="WP_220211696.1">
    <property type="nucleotide sequence ID" value="NZ_BNJK01000004.1"/>
</dbReference>
<dbReference type="PANTHER" id="PTHR36933">
    <property type="entry name" value="SLL0788 PROTEIN"/>
    <property type="match status" value="1"/>
</dbReference>
<evidence type="ECO:0000256" key="1">
    <source>
        <dbReference type="SAM" id="MobiDB-lite"/>
    </source>
</evidence>
<dbReference type="PANTHER" id="PTHR36933:SF1">
    <property type="entry name" value="SLL0788 PROTEIN"/>
    <property type="match status" value="1"/>
</dbReference>
<dbReference type="PROSITE" id="PS51257">
    <property type="entry name" value="PROKAR_LIPOPROTEIN"/>
    <property type="match status" value="1"/>
</dbReference>
<dbReference type="InterPro" id="IPR012347">
    <property type="entry name" value="Ferritin-like"/>
</dbReference>
<dbReference type="Gene3D" id="1.20.1260.10">
    <property type="match status" value="1"/>
</dbReference>
<keyword evidence="2" id="KW-0732">Signal</keyword>
<protein>
    <recommendedName>
        <fullName evidence="3">DUF305 domain-containing protein</fullName>
    </recommendedName>
</protein>